<evidence type="ECO:0000313" key="5">
    <source>
        <dbReference type="Proteomes" id="UP000481861"/>
    </source>
</evidence>
<reference evidence="4 5" key="1">
    <citation type="submission" date="2020-01" db="EMBL/GenBank/DDBJ databases">
        <authorList>
            <consortium name="DOE Joint Genome Institute"/>
            <person name="Haridas S."/>
            <person name="Albert R."/>
            <person name="Binder M."/>
            <person name="Bloem J."/>
            <person name="Labutti K."/>
            <person name="Salamov A."/>
            <person name="Andreopoulos B."/>
            <person name="Baker S.E."/>
            <person name="Barry K."/>
            <person name="Bills G."/>
            <person name="Bluhm B.H."/>
            <person name="Cannon C."/>
            <person name="Castanera R."/>
            <person name="Culley D.E."/>
            <person name="Daum C."/>
            <person name="Ezra D."/>
            <person name="Gonzalez J.B."/>
            <person name="Henrissat B."/>
            <person name="Kuo A."/>
            <person name="Liang C."/>
            <person name="Lipzen A."/>
            <person name="Lutzoni F."/>
            <person name="Magnuson J."/>
            <person name="Mondo S."/>
            <person name="Nolan M."/>
            <person name="Ohm R."/>
            <person name="Pangilinan J."/>
            <person name="Park H.-J.H."/>
            <person name="Ramirez L."/>
            <person name="Alfaro M."/>
            <person name="Sun H."/>
            <person name="Tritt A."/>
            <person name="Yoshinaga Y."/>
            <person name="Zwiers L.-H.L."/>
            <person name="Turgeon B.G."/>
            <person name="Goodwin S.B."/>
            <person name="Spatafora J.W."/>
            <person name="Crous P.W."/>
            <person name="Grigoriev I.V."/>
        </authorList>
    </citation>
    <scope>NUCLEOTIDE SEQUENCE [LARGE SCALE GENOMIC DNA]</scope>
    <source>
        <strain evidence="4 5">CBS 611.86</strain>
    </source>
</reference>
<keyword evidence="1" id="KW-0863">Zinc-finger</keyword>
<keyword evidence="5" id="KW-1185">Reference proteome</keyword>
<dbReference type="EMBL" id="JAADJZ010000001">
    <property type="protein sequence ID" value="KAF2878524.1"/>
    <property type="molecule type" value="Genomic_DNA"/>
</dbReference>
<gene>
    <name evidence="4" type="ORF">BDV95DRAFT_634690</name>
</gene>
<evidence type="ECO:0000313" key="4">
    <source>
        <dbReference type="EMBL" id="KAF2878524.1"/>
    </source>
</evidence>
<dbReference type="OrthoDB" id="3777260at2759"/>
<comment type="caution">
    <text evidence="4">The sequence shown here is derived from an EMBL/GenBank/DDBJ whole genome shotgun (WGS) entry which is preliminary data.</text>
</comment>
<sequence length="241" mass="26567">MSMSISEIKEATAYYSQLSKPSLIAVILEHIVDKEKLERETWRQATLLERKTDDLVGEKIRYDMLLQQRDDLLDWNQELLRAQRDGGQDAADALEQSTNAGADADADADALSNDSEPQTQHADTAADSKPAVGTPAPPSKKRKASSSAERSLVVCTQCYGRDLACDSGTPCASCAATNRACRRKQCSAWTNGAYPCQREDCKFAHAEDGYTNAFDISAANWAKQKKKRNKAKKMKLAGVWE</sequence>
<dbReference type="Proteomes" id="UP000481861">
    <property type="component" value="Unassembled WGS sequence"/>
</dbReference>
<feature type="region of interest" description="Disordered" evidence="2">
    <location>
        <begin position="101"/>
        <end position="146"/>
    </location>
</feature>
<dbReference type="InterPro" id="IPR000571">
    <property type="entry name" value="Znf_CCCH"/>
</dbReference>
<organism evidence="4 5">
    <name type="scientific">Massariosphaeria phaeospora</name>
    <dbReference type="NCBI Taxonomy" id="100035"/>
    <lineage>
        <taxon>Eukaryota</taxon>
        <taxon>Fungi</taxon>
        <taxon>Dikarya</taxon>
        <taxon>Ascomycota</taxon>
        <taxon>Pezizomycotina</taxon>
        <taxon>Dothideomycetes</taxon>
        <taxon>Pleosporomycetidae</taxon>
        <taxon>Pleosporales</taxon>
        <taxon>Pleosporales incertae sedis</taxon>
        <taxon>Massariosphaeria</taxon>
    </lineage>
</organism>
<dbReference type="PROSITE" id="PS50103">
    <property type="entry name" value="ZF_C3H1"/>
    <property type="match status" value="1"/>
</dbReference>
<keyword evidence="1" id="KW-0862">Zinc</keyword>
<name>A0A7C8MW94_9PLEO</name>
<evidence type="ECO:0000256" key="1">
    <source>
        <dbReference type="PROSITE-ProRule" id="PRU00723"/>
    </source>
</evidence>
<proteinExistence type="predicted"/>
<feature type="compositionally biased region" description="Polar residues" evidence="2">
    <location>
        <begin position="112"/>
        <end position="122"/>
    </location>
</feature>
<evidence type="ECO:0000259" key="3">
    <source>
        <dbReference type="PROSITE" id="PS50103"/>
    </source>
</evidence>
<keyword evidence="1" id="KW-0479">Metal-binding</keyword>
<dbReference type="GO" id="GO:0008270">
    <property type="term" value="F:zinc ion binding"/>
    <property type="evidence" value="ECO:0007669"/>
    <property type="project" value="UniProtKB-KW"/>
</dbReference>
<feature type="zinc finger region" description="C3H1-type" evidence="1">
    <location>
        <begin position="180"/>
        <end position="208"/>
    </location>
</feature>
<feature type="domain" description="C3H1-type" evidence="3">
    <location>
        <begin position="180"/>
        <end position="208"/>
    </location>
</feature>
<dbReference type="AlphaFoldDB" id="A0A7C8MW94"/>
<evidence type="ECO:0000256" key="2">
    <source>
        <dbReference type="SAM" id="MobiDB-lite"/>
    </source>
</evidence>
<accession>A0A7C8MW94</accession>
<protein>
    <recommendedName>
        <fullName evidence="3">C3H1-type domain-containing protein</fullName>
    </recommendedName>
</protein>